<evidence type="ECO:0000256" key="3">
    <source>
        <dbReference type="ARBA" id="ARBA00023274"/>
    </source>
</evidence>
<keyword evidence="6" id="KW-1185">Reference proteome</keyword>
<dbReference type="GO" id="GO:0022625">
    <property type="term" value="C:cytosolic large ribosomal subunit"/>
    <property type="evidence" value="ECO:0007669"/>
    <property type="project" value="TreeGrafter"/>
</dbReference>
<dbReference type="GO" id="GO:0006412">
    <property type="term" value="P:translation"/>
    <property type="evidence" value="ECO:0007669"/>
    <property type="project" value="InterPro"/>
</dbReference>
<accession>A0A2A9MQS1</accession>
<keyword evidence="3 4" id="KW-0687">Ribonucleoprotein</keyword>
<organism evidence="5 6">
    <name type="scientific">Besnoitia besnoiti</name>
    <name type="common">Apicomplexan protozoan</name>
    <dbReference type="NCBI Taxonomy" id="94643"/>
    <lineage>
        <taxon>Eukaryota</taxon>
        <taxon>Sar</taxon>
        <taxon>Alveolata</taxon>
        <taxon>Apicomplexa</taxon>
        <taxon>Conoidasida</taxon>
        <taxon>Coccidia</taxon>
        <taxon>Eucoccidiorida</taxon>
        <taxon>Eimeriorina</taxon>
        <taxon>Sarcocystidae</taxon>
        <taxon>Besnoitia</taxon>
    </lineage>
</organism>
<keyword evidence="2 4" id="KW-0689">Ribosomal protein</keyword>
<dbReference type="Proteomes" id="UP000224006">
    <property type="component" value="Chromosome I"/>
</dbReference>
<comment type="caution">
    <text evidence="5">The sequence shown here is derived from an EMBL/GenBank/DDBJ whole genome shotgun (WGS) entry which is preliminary data.</text>
</comment>
<dbReference type="GeneID" id="40306081"/>
<dbReference type="GO" id="GO:0022618">
    <property type="term" value="P:protein-RNA complex assembly"/>
    <property type="evidence" value="ECO:0007669"/>
    <property type="project" value="TreeGrafter"/>
</dbReference>
<dbReference type="Gene3D" id="3.30.720.90">
    <property type="match status" value="1"/>
</dbReference>
<gene>
    <name evidence="5" type="ORF">BESB_010190</name>
</gene>
<sequence length="85" mass="9657">MAKEIRDLRKFLLTARRPDAKRVTIVRQHKKANAITGGSASTVTKFKIRCSRYLYTFVVEDREKAQKLEGSLPPSLQKVSIPGKK</sequence>
<dbReference type="InterPro" id="IPR038464">
    <property type="entry name" value="Ribosomal_eL38_sf"/>
</dbReference>
<dbReference type="OrthoDB" id="10250488at2759"/>
<name>A0A2A9MQS1_BESBE</name>
<dbReference type="EMBL" id="NWUJ01000001">
    <property type="protein sequence ID" value="PFH38677.1"/>
    <property type="molecule type" value="Genomic_DNA"/>
</dbReference>
<comment type="similarity">
    <text evidence="1 4">Belongs to the eukaryotic ribosomal protein eL38 family.</text>
</comment>
<evidence type="ECO:0000256" key="1">
    <source>
        <dbReference type="ARBA" id="ARBA00007803"/>
    </source>
</evidence>
<evidence type="ECO:0000256" key="4">
    <source>
        <dbReference type="RuleBase" id="RU003445"/>
    </source>
</evidence>
<dbReference type="AlphaFoldDB" id="A0A2A9MQS1"/>
<evidence type="ECO:0000256" key="2">
    <source>
        <dbReference type="ARBA" id="ARBA00022980"/>
    </source>
</evidence>
<dbReference type="PANTHER" id="PTHR10965">
    <property type="entry name" value="60S RIBOSOMAL PROTEIN L38"/>
    <property type="match status" value="1"/>
</dbReference>
<dbReference type="RefSeq" id="XP_029222686.1">
    <property type="nucleotide sequence ID" value="XM_029359773.1"/>
</dbReference>
<protein>
    <submittedName>
        <fullName evidence="5">Ribosomal protein RPL38</fullName>
    </submittedName>
</protein>
<dbReference type="InterPro" id="IPR002675">
    <property type="entry name" value="Ribosomal_eL38"/>
</dbReference>
<dbReference type="GO" id="GO:0003735">
    <property type="term" value="F:structural constituent of ribosome"/>
    <property type="evidence" value="ECO:0007669"/>
    <property type="project" value="InterPro"/>
</dbReference>
<evidence type="ECO:0000313" key="6">
    <source>
        <dbReference type="Proteomes" id="UP000224006"/>
    </source>
</evidence>
<proteinExistence type="inferred from homology"/>
<evidence type="ECO:0000313" key="5">
    <source>
        <dbReference type="EMBL" id="PFH38677.1"/>
    </source>
</evidence>
<dbReference type="VEuPathDB" id="ToxoDB:BESB_010190"/>
<dbReference type="STRING" id="94643.A0A2A9MQS1"/>
<reference evidence="5 6" key="1">
    <citation type="submission" date="2017-09" db="EMBL/GenBank/DDBJ databases">
        <title>Genome sequencing of Besnoitia besnoiti strain Bb-Ger1.</title>
        <authorList>
            <person name="Schares G."/>
            <person name="Venepally P."/>
            <person name="Lorenzi H.A."/>
        </authorList>
    </citation>
    <scope>NUCLEOTIDE SEQUENCE [LARGE SCALE GENOMIC DNA]</scope>
    <source>
        <strain evidence="5 6">Bb-Ger1</strain>
    </source>
</reference>
<dbReference type="Pfam" id="PF01781">
    <property type="entry name" value="Ribosomal_L38e"/>
    <property type="match status" value="1"/>
</dbReference>
<dbReference type="PANTHER" id="PTHR10965:SF0">
    <property type="entry name" value="LARGE RIBOSOMAL SUBUNIT PROTEIN EL38"/>
    <property type="match status" value="1"/>
</dbReference>
<dbReference type="KEGG" id="bbes:BESB_010190"/>